<organism evidence="4 5">
    <name type="scientific">Methylobrevis pamukkalensis</name>
    <dbReference type="NCBI Taxonomy" id="1439726"/>
    <lineage>
        <taxon>Bacteria</taxon>
        <taxon>Pseudomonadati</taxon>
        <taxon>Pseudomonadota</taxon>
        <taxon>Alphaproteobacteria</taxon>
        <taxon>Hyphomicrobiales</taxon>
        <taxon>Pleomorphomonadaceae</taxon>
        <taxon>Methylobrevis</taxon>
    </lineage>
</organism>
<sequence length="272" mass="28854">MQDALRIDDPDDPRIAMFLNVRDRDLAGRGAGFIAEGEVVIRQLLQSRDFSARALLVAADRLATKSELLGGVPENVPVYAAAQEVMDRIVGFHIHRGLLAFGERVAEFRPEDLLVARPRLVLGLVGIGNHDNLGGIFRNAAAFGVEAMLLDDTCCDPLYRKALRVSVGAVLKVRHARAGSGADLVTRLVEAGYAPVGLSPQGRDDIGDIGTIDRPALVLGAEGPGLPPALLAQTRSVRIDMSGGFDSLNVATTSGIALHELRRALGAGAFNP</sequence>
<dbReference type="SUPFAM" id="SSF55315">
    <property type="entry name" value="L30e-like"/>
    <property type="match status" value="1"/>
</dbReference>
<gene>
    <name evidence="4" type="primary">rlmB</name>
    <name evidence="4" type="ORF">A6302_03372</name>
</gene>
<evidence type="ECO:0000256" key="1">
    <source>
        <dbReference type="ARBA" id="ARBA00022603"/>
    </source>
</evidence>
<dbReference type="PANTHER" id="PTHR43191">
    <property type="entry name" value="RRNA METHYLTRANSFERASE 3"/>
    <property type="match status" value="1"/>
</dbReference>
<dbReference type="Gene3D" id="3.40.1280.10">
    <property type="match status" value="1"/>
</dbReference>
<proteinExistence type="predicted"/>
<dbReference type="GO" id="GO:0032259">
    <property type="term" value="P:methylation"/>
    <property type="evidence" value="ECO:0007669"/>
    <property type="project" value="UniProtKB-KW"/>
</dbReference>
<dbReference type="PANTHER" id="PTHR43191:SF12">
    <property type="entry name" value="RRNA METHYLASE"/>
    <property type="match status" value="1"/>
</dbReference>
<dbReference type="InterPro" id="IPR051259">
    <property type="entry name" value="rRNA_Methyltransferase"/>
</dbReference>
<dbReference type="InterPro" id="IPR029026">
    <property type="entry name" value="tRNA_m1G_MTases_N"/>
</dbReference>
<dbReference type="PATRIC" id="fig|1439726.3.peg.3546"/>
<dbReference type="EC" id="2.1.1.185" evidence="4"/>
<comment type="caution">
    <text evidence="4">The sequence shown here is derived from an EMBL/GenBank/DDBJ whole genome shotgun (WGS) entry which is preliminary data.</text>
</comment>
<dbReference type="EMBL" id="MCRJ01000097">
    <property type="protein sequence ID" value="ODN69317.1"/>
    <property type="molecule type" value="Genomic_DNA"/>
</dbReference>
<protein>
    <submittedName>
        <fullName evidence="4">23S rRNA (Guanosine-2'-O-)-methyltransferase RlmB</fullName>
        <ecNumber evidence="4">2.1.1.185</ecNumber>
    </submittedName>
</protein>
<keyword evidence="5" id="KW-1185">Reference proteome</keyword>
<evidence type="ECO:0000259" key="3">
    <source>
        <dbReference type="Pfam" id="PF00588"/>
    </source>
</evidence>
<dbReference type="GO" id="GO:0003723">
    <property type="term" value="F:RNA binding"/>
    <property type="evidence" value="ECO:0007669"/>
    <property type="project" value="InterPro"/>
</dbReference>
<dbReference type="InterPro" id="IPR001537">
    <property type="entry name" value="SpoU_MeTrfase"/>
</dbReference>
<evidence type="ECO:0000256" key="2">
    <source>
        <dbReference type="ARBA" id="ARBA00022679"/>
    </source>
</evidence>
<dbReference type="GO" id="GO:0006396">
    <property type="term" value="P:RNA processing"/>
    <property type="evidence" value="ECO:0007669"/>
    <property type="project" value="InterPro"/>
</dbReference>
<dbReference type="Pfam" id="PF00588">
    <property type="entry name" value="SpoU_methylase"/>
    <property type="match status" value="1"/>
</dbReference>
<dbReference type="AlphaFoldDB" id="A0A1E3GZ20"/>
<reference evidence="4 5" key="1">
    <citation type="submission" date="2016-07" db="EMBL/GenBank/DDBJ databases">
        <title>Draft Genome Sequence of Methylobrevis pamukkalensis PK2.</title>
        <authorList>
            <person name="Vasilenko O.V."/>
            <person name="Doronina N.V."/>
            <person name="Shmareva M.N."/>
            <person name="Tarlachkov S.V."/>
            <person name="Mustakhimov I."/>
            <person name="Trotsenko Y.A."/>
        </authorList>
    </citation>
    <scope>NUCLEOTIDE SEQUENCE [LARGE SCALE GENOMIC DNA]</scope>
    <source>
        <strain evidence="4 5">PK2</strain>
    </source>
</reference>
<dbReference type="InterPro" id="IPR029064">
    <property type="entry name" value="Ribosomal_eL30-like_sf"/>
</dbReference>
<evidence type="ECO:0000313" key="4">
    <source>
        <dbReference type="EMBL" id="ODN69317.1"/>
    </source>
</evidence>
<accession>A0A1E3GZ20</accession>
<feature type="domain" description="tRNA/rRNA methyltransferase SpoU type" evidence="3">
    <location>
        <begin position="120"/>
        <end position="259"/>
    </location>
</feature>
<name>A0A1E3GZ20_9HYPH</name>
<keyword evidence="2 4" id="KW-0808">Transferase</keyword>
<dbReference type="RefSeq" id="WP_245294090.1">
    <property type="nucleotide sequence ID" value="NZ_MCRJ01000097.1"/>
</dbReference>
<keyword evidence="1 4" id="KW-0489">Methyltransferase</keyword>
<dbReference type="CDD" id="cd18095">
    <property type="entry name" value="SpoU-like_rRNA-MTase"/>
    <property type="match status" value="1"/>
</dbReference>
<dbReference type="InterPro" id="IPR029028">
    <property type="entry name" value="Alpha/beta_knot_MTases"/>
</dbReference>
<dbReference type="Proteomes" id="UP000094622">
    <property type="component" value="Unassembled WGS sequence"/>
</dbReference>
<dbReference type="SUPFAM" id="SSF75217">
    <property type="entry name" value="alpha/beta knot"/>
    <property type="match status" value="1"/>
</dbReference>
<evidence type="ECO:0000313" key="5">
    <source>
        <dbReference type="Proteomes" id="UP000094622"/>
    </source>
</evidence>
<dbReference type="GO" id="GO:0008173">
    <property type="term" value="F:RNA methyltransferase activity"/>
    <property type="evidence" value="ECO:0007669"/>
    <property type="project" value="InterPro"/>
</dbReference>